<sequence length="399" mass="44469">MVNVKSIFLSNIDQVLNFHVQTVHFFPANVDFPPEIVAARLKNALEKVMVPYDFLAGKLTLNHQTGRLEIECNSSSGAAAEFSLDEIGDLVYLNPAFMQLIVHALEKFEDQPLCVFQVCTKVTSFKCGGFALGISTNHVLFDGMSFKIFLENLASQAFDDDYKPLSIPPCNDRRLLAARSPPQVTFPHPELLKLNPPVGEENAPPDLDFKIFNLSQDEIGRLKEEAKAATKATGFNVVTAHIWRCKTLSCGGSRDRVSTVLYAVVIRGRLEPPLPASYCGNAVLSAYTSAKCSALEEEPFSRVVDMVYEGAERMNDEYARSAVDWGEIYKGFPNGEFLISSWWRLIRPRYSCPVVYHRKDIVLIFPEIGGAGSNGVNILVALPANEMDKFESLFRKYLP</sequence>
<reference evidence="2 3" key="1">
    <citation type="journal article" date="2013" name="Proc. Natl. Acad. Sci. U.S.A.">
        <title>Fine-scale variation in meiotic recombination in Mimulus inferred from population shotgun sequencing.</title>
        <authorList>
            <person name="Hellsten U."/>
            <person name="Wright K.M."/>
            <person name="Jenkins J."/>
            <person name="Shu S."/>
            <person name="Yuan Y."/>
            <person name="Wessler S.R."/>
            <person name="Schmutz J."/>
            <person name="Willis J.H."/>
            <person name="Rokhsar D.S."/>
        </authorList>
    </citation>
    <scope>NUCLEOTIDE SEQUENCE [LARGE SCALE GENOMIC DNA]</scope>
    <source>
        <strain evidence="3">cv. DUN x IM62</strain>
    </source>
</reference>
<dbReference type="Gene3D" id="3.30.559.10">
    <property type="entry name" value="Chloramphenicol acetyltransferase-like domain"/>
    <property type="match status" value="2"/>
</dbReference>
<dbReference type="InterPro" id="IPR050317">
    <property type="entry name" value="Plant_Fungal_Acyltransferase"/>
</dbReference>
<evidence type="ECO:0000313" key="2">
    <source>
        <dbReference type="EMBL" id="EYU39480.1"/>
    </source>
</evidence>
<evidence type="ECO:0000313" key="3">
    <source>
        <dbReference type="Proteomes" id="UP000030748"/>
    </source>
</evidence>
<protein>
    <recommendedName>
        <fullName evidence="4">Omega-hydroxypalmitate O-feruloyl transferase</fullName>
    </recommendedName>
</protein>
<gene>
    <name evidence="2" type="ORF">MIMGU_mgv1a027110mg</name>
</gene>
<comment type="similarity">
    <text evidence="1">Belongs to the plant acyltransferase family.</text>
</comment>
<keyword evidence="3" id="KW-1185">Reference proteome</keyword>
<organism evidence="2 3">
    <name type="scientific">Erythranthe guttata</name>
    <name type="common">Yellow monkey flower</name>
    <name type="synonym">Mimulus guttatus</name>
    <dbReference type="NCBI Taxonomy" id="4155"/>
    <lineage>
        <taxon>Eukaryota</taxon>
        <taxon>Viridiplantae</taxon>
        <taxon>Streptophyta</taxon>
        <taxon>Embryophyta</taxon>
        <taxon>Tracheophyta</taxon>
        <taxon>Spermatophyta</taxon>
        <taxon>Magnoliopsida</taxon>
        <taxon>eudicotyledons</taxon>
        <taxon>Gunneridae</taxon>
        <taxon>Pentapetalae</taxon>
        <taxon>asterids</taxon>
        <taxon>lamiids</taxon>
        <taxon>Lamiales</taxon>
        <taxon>Phrymaceae</taxon>
        <taxon>Erythranthe</taxon>
    </lineage>
</organism>
<dbReference type="STRING" id="4155.A0A022RKT4"/>
<dbReference type="PANTHER" id="PTHR31642">
    <property type="entry name" value="TRICHOTHECENE 3-O-ACETYLTRANSFERASE"/>
    <property type="match status" value="1"/>
</dbReference>
<dbReference type="AlphaFoldDB" id="A0A022RKT4"/>
<accession>A0A022RKT4</accession>
<proteinExistence type="inferred from homology"/>
<dbReference type="EMBL" id="KI630443">
    <property type="protein sequence ID" value="EYU39480.1"/>
    <property type="molecule type" value="Genomic_DNA"/>
</dbReference>
<dbReference type="eggNOG" id="ENOG502QT8C">
    <property type="taxonomic scope" value="Eukaryota"/>
</dbReference>
<evidence type="ECO:0008006" key="4">
    <source>
        <dbReference type="Google" id="ProtNLM"/>
    </source>
</evidence>
<dbReference type="Proteomes" id="UP000030748">
    <property type="component" value="Unassembled WGS sequence"/>
</dbReference>
<dbReference type="InterPro" id="IPR023213">
    <property type="entry name" value="CAT-like_dom_sf"/>
</dbReference>
<dbReference type="Pfam" id="PF02458">
    <property type="entry name" value="Transferase"/>
    <property type="match status" value="1"/>
</dbReference>
<name>A0A022RKT4_ERYGU</name>
<dbReference type="GO" id="GO:0016747">
    <property type="term" value="F:acyltransferase activity, transferring groups other than amino-acyl groups"/>
    <property type="evidence" value="ECO:0000318"/>
    <property type="project" value="GO_Central"/>
</dbReference>
<dbReference type="PANTHER" id="PTHR31642:SF189">
    <property type="entry name" value="ACYLTRANSFERASE GLAUCE"/>
    <property type="match status" value="1"/>
</dbReference>
<evidence type="ECO:0000256" key="1">
    <source>
        <dbReference type="ARBA" id="ARBA00009861"/>
    </source>
</evidence>